<feature type="compositionally biased region" description="Basic and acidic residues" evidence="1">
    <location>
        <begin position="99"/>
        <end position="109"/>
    </location>
</feature>
<reference evidence="3" key="1">
    <citation type="submission" date="2018-05" db="EMBL/GenBank/DDBJ databases">
        <title>Draft genome of Mucuna pruriens seed.</title>
        <authorList>
            <person name="Nnadi N.E."/>
            <person name="Vos R."/>
            <person name="Hasami M.H."/>
            <person name="Devisetty U.K."/>
            <person name="Aguiy J.C."/>
        </authorList>
    </citation>
    <scope>NUCLEOTIDE SEQUENCE [LARGE SCALE GENOMIC DNA]</scope>
    <source>
        <strain evidence="3">JCA_2017</strain>
    </source>
</reference>
<evidence type="ECO:0000259" key="2">
    <source>
        <dbReference type="Pfam" id="PF24626"/>
    </source>
</evidence>
<comment type="caution">
    <text evidence="3">The sequence shown here is derived from an EMBL/GenBank/DDBJ whole genome shotgun (WGS) entry which is preliminary data.</text>
</comment>
<gene>
    <name evidence="3" type="ORF">CR513_61534</name>
</gene>
<dbReference type="AlphaFoldDB" id="A0A371E2T5"/>
<evidence type="ECO:0000313" key="4">
    <source>
        <dbReference type="Proteomes" id="UP000257109"/>
    </source>
</evidence>
<proteinExistence type="predicted"/>
<feature type="region of interest" description="Disordered" evidence="1">
    <location>
        <begin position="97"/>
        <end position="119"/>
    </location>
</feature>
<dbReference type="OrthoDB" id="1721574at2759"/>
<dbReference type="Pfam" id="PF24626">
    <property type="entry name" value="SH3_Tf2-1"/>
    <property type="match status" value="1"/>
</dbReference>
<feature type="non-terminal residue" evidence="3">
    <location>
        <position position="1"/>
    </location>
</feature>
<dbReference type="EMBL" id="QJKJ01016943">
    <property type="protein sequence ID" value="RDX60328.1"/>
    <property type="molecule type" value="Genomic_DNA"/>
</dbReference>
<evidence type="ECO:0000256" key="1">
    <source>
        <dbReference type="SAM" id="MobiDB-lite"/>
    </source>
</evidence>
<dbReference type="Proteomes" id="UP000257109">
    <property type="component" value="Unassembled WGS sequence"/>
</dbReference>
<sequence length="119" mass="13603">MLKCYGVSKAQFVKELHAKSNMLKGVIKGNFKKLLKNFSNLRKSKLLPRGDSPFQIIEKINNNAYILDMPQSYKGNHTFHISDLSSFSCTLDSNLRSNSFKEGEPDKDIISIQEDMEEE</sequence>
<organism evidence="3 4">
    <name type="scientific">Mucuna pruriens</name>
    <name type="common">Velvet bean</name>
    <name type="synonym">Dolichos pruriens</name>
    <dbReference type="NCBI Taxonomy" id="157652"/>
    <lineage>
        <taxon>Eukaryota</taxon>
        <taxon>Viridiplantae</taxon>
        <taxon>Streptophyta</taxon>
        <taxon>Embryophyta</taxon>
        <taxon>Tracheophyta</taxon>
        <taxon>Spermatophyta</taxon>
        <taxon>Magnoliopsida</taxon>
        <taxon>eudicotyledons</taxon>
        <taxon>Gunneridae</taxon>
        <taxon>Pentapetalae</taxon>
        <taxon>rosids</taxon>
        <taxon>fabids</taxon>
        <taxon>Fabales</taxon>
        <taxon>Fabaceae</taxon>
        <taxon>Papilionoideae</taxon>
        <taxon>50 kb inversion clade</taxon>
        <taxon>NPAAA clade</taxon>
        <taxon>indigoferoid/millettioid clade</taxon>
        <taxon>Phaseoleae</taxon>
        <taxon>Mucuna</taxon>
    </lineage>
</organism>
<name>A0A371E2T5_MUCPR</name>
<dbReference type="InterPro" id="IPR056924">
    <property type="entry name" value="SH3_Tf2-1"/>
</dbReference>
<keyword evidence="4" id="KW-1185">Reference proteome</keyword>
<evidence type="ECO:0000313" key="3">
    <source>
        <dbReference type="EMBL" id="RDX60328.1"/>
    </source>
</evidence>
<accession>A0A371E2T5</accession>
<feature type="domain" description="Tf2-1-like SH3-like" evidence="2">
    <location>
        <begin position="41"/>
        <end position="87"/>
    </location>
</feature>
<protein>
    <recommendedName>
        <fullName evidence="2">Tf2-1-like SH3-like domain-containing protein</fullName>
    </recommendedName>
</protein>